<sequence length="199" mass="19986">MALPPMPAALGGIRARSTMPTGANPTAAVAASSSAPGKSPKKAELLGATGTGRGGTMGGGAGGAEAGFSLTAPALTKNSSRVISPSVDWRWGGWCPPPSAPCGGSSRTRFLHASSTVLVLSMRGSVSDDPCRCIGVGGIPALAPAIEAEALAWVSSAVQMLRSSSSMFTEPKPLGMPRLPPQLAAAPPRVLWDLSNVNE</sequence>
<name>A0A3L6FRP6_MAIZE</name>
<accession>A0A3L6FRP6</accession>
<comment type="caution">
    <text evidence="2">The sequence shown here is derived from an EMBL/GenBank/DDBJ whole genome shotgun (WGS) entry which is preliminary data.</text>
</comment>
<evidence type="ECO:0000313" key="2">
    <source>
        <dbReference type="EMBL" id="PWZ37589.1"/>
    </source>
</evidence>
<feature type="compositionally biased region" description="Gly residues" evidence="1">
    <location>
        <begin position="49"/>
        <end position="60"/>
    </location>
</feature>
<dbReference type="AlphaFoldDB" id="A0A3L6FRP6"/>
<reference evidence="2 3" key="1">
    <citation type="journal article" date="2018" name="Nat. Genet.">
        <title>Extensive intraspecific gene order and gene structural variations between Mo17 and other maize genomes.</title>
        <authorList>
            <person name="Sun S."/>
            <person name="Zhou Y."/>
            <person name="Chen J."/>
            <person name="Shi J."/>
            <person name="Zhao H."/>
            <person name="Zhao H."/>
            <person name="Song W."/>
            <person name="Zhang M."/>
            <person name="Cui Y."/>
            <person name="Dong X."/>
            <person name="Liu H."/>
            <person name="Ma X."/>
            <person name="Jiao Y."/>
            <person name="Wang B."/>
            <person name="Wei X."/>
            <person name="Stein J.C."/>
            <person name="Glaubitz J.C."/>
            <person name="Lu F."/>
            <person name="Yu G."/>
            <person name="Liang C."/>
            <person name="Fengler K."/>
            <person name="Li B."/>
            <person name="Rafalski A."/>
            <person name="Schnable P.S."/>
            <person name="Ware D.H."/>
            <person name="Buckler E.S."/>
            <person name="Lai J."/>
        </authorList>
    </citation>
    <scope>NUCLEOTIDE SEQUENCE [LARGE SCALE GENOMIC DNA]</scope>
    <source>
        <strain evidence="3">cv. Missouri 17</strain>
        <tissue evidence="2">Seedling</tissue>
    </source>
</reference>
<evidence type="ECO:0000256" key="1">
    <source>
        <dbReference type="SAM" id="MobiDB-lite"/>
    </source>
</evidence>
<gene>
    <name evidence="2" type="ORF">Zm00014a_025261</name>
</gene>
<feature type="compositionally biased region" description="Low complexity" evidence="1">
    <location>
        <begin position="20"/>
        <end position="38"/>
    </location>
</feature>
<dbReference type="EMBL" id="NCVQ01000003">
    <property type="protein sequence ID" value="PWZ37589.1"/>
    <property type="molecule type" value="Genomic_DNA"/>
</dbReference>
<protein>
    <submittedName>
        <fullName evidence="2">Uncharacterized protein</fullName>
    </submittedName>
</protein>
<evidence type="ECO:0000313" key="3">
    <source>
        <dbReference type="Proteomes" id="UP000251960"/>
    </source>
</evidence>
<dbReference type="Proteomes" id="UP000251960">
    <property type="component" value="Chromosome 2"/>
</dbReference>
<feature type="region of interest" description="Disordered" evidence="1">
    <location>
        <begin position="15"/>
        <end position="60"/>
    </location>
</feature>
<proteinExistence type="predicted"/>
<organism evidence="2 3">
    <name type="scientific">Zea mays</name>
    <name type="common">Maize</name>
    <dbReference type="NCBI Taxonomy" id="4577"/>
    <lineage>
        <taxon>Eukaryota</taxon>
        <taxon>Viridiplantae</taxon>
        <taxon>Streptophyta</taxon>
        <taxon>Embryophyta</taxon>
        <taxon>Tracheophyta</taxon>
        <taxon>Spermatophyta</taxon>
        <taxon>Magnoliopsida</taxon>
        <taxon>Liliopsida</taxon>
        <taxon>Poales</taxon>
        <taxon>Poaceae</taxon>
        <taxon>PACMAD clade</taxon>
        <taxon>Panicoideae</taxon>
        <taxon>Andropogonodae</taxon>
        <taxon>Andropogoneae</taxon>
        <taxon>Tripsacinae</taxon>
        <taxon>Zea</taxon>
    </lineage>
</organism>